<dbReference type="Gene3D" id="3.80.10.10">
    <property type="entry name" value="Ribonuclease Inhibitor"/>
    <property type="match status" value="1"/>
</dbReference>
<dbReference type="InterPro" id="IPR050576">
    <property type="entry name" value="Cilia_flagella_integrity"/>
</dbReference>
<dbReference type="SMART" id="SM00369">
    <property type="entry name" value="LRR_TYP"/>
    <property type="match status" value="2"/>
</dbReference>
<dbReference type="InterPro" id="IPR003591">
    <property type="entry name" value="Leu-rich_rpt_typical-subtyp"/>
</dbReference>
<evidence type="ECO:0000256" key="11">
    <source>
        <dbReference type="ARBA" id="ARBA00040950"/>
    </source>
</evidence>
<evidence type="ECO:0000256" key="1">
    <source>
        <dbReference type="ARBA" id="ARBA00004611"/>
    </source>
</evidence>
<evidence type="ECO:0000256" key="2">
    <source>
        <dbReference type="ARBA" id="ARBA00022490"/>
    </source>
</evidence>
<keyword evidence="7" id="KW-0969">Cilium</keyword>
<evidence type="ECO:0000256" key="9">
    <source>
        <dbReference type="ARBA" id="ARBA00023273"/>
    </source>
</evidence>
<keyword evidence="9" id="KW-0966">Cell projection</keyword>
<comment type="subcellular location">
    <subcellularLocation>
        <location evidence="1">Cytoplasm</location>
        <location evidence="1">Cytoskeleton</location>
        <location evidence="1">Flagellum axoneme</location>
    </subcellularLocation>
</comment>
<accession>A0A9Q1CZI9</accession>
<gene>
    <name evidence="12" type="ORF">COCON_G00205310</name>
</gene>
<dbReference type="PANTHER" id="PTHR45973:SF12">
    <property type="entry name" value="DYNEIN REGULATORY COMPLEX SUBUNIT 3"/>
    <property type="match status" value="1"/>
</dbReference>
<dbReference type="Pfam" id="PF14580">
    <property type="entry name" value="LRR_9"/>
    <property type="match status" value="1"/>
</dbReference>
<keyword evidence="2" id="KW-0963">Cytoplasm</keyword>
<evidence type="ECO:0000313" key="13">
    <source>
        <dbReference type="Proteomes" id="UP001152803"/>
    </source>
</evidence>
<dbReference type="Proteomes" id="UP001152803">
    <property type="component" value="Unassembled WGS sequence"/>
</dbReference>
<evidence type="ECO:0000313" key="12">
    <source>
        <dbReference type="EMBL" id="KAJ8253919.1"/>
    </source>
</evidence>
<sequence length="539" mass="62067">MIDTDEPTVVDEEMLQQAVEEQGPKGQAGVIAKQETIELKDVLHLRLDYRHILKIDHLWQFTSLTKLQLDNNIIEKITGLEFLTNLVWLDLSFNHIEAIEGLEALVKLEDLSLSNNSISTMENMDTLVNLHVLSICNNKLTQLDNVIYLRKFKNLRALNLAGNPVSTEECYKEFIAVYLPDLAYLDFRLLNEQTREEAMAKYQYALEELIHNETQELRVIEAKNQKEEELQQHREAFVDLLNGSQLFEGMYADDTEAERLAYLPGVPMLNQMVALCVQLFELGLVQKRARDEEVKCFFDCFHEAVEDNQQVASEKIVDFEKARREMLLEMQRMMDREELLARIGQGSKETCDLHDELMTLELQLADQLEDVVKDFERNISDMVASFIEAAQGIYPFITIRRPGVYCAPTGCTCSLTCLVCTFAQCRDLENIHNEKLLEISMATLEKVAKNELEEESQDELRALLVDKDTVMSAIGASHDTHLLKIDNREDELVTRINSWVASLMKTIHHDEVARNRKRIAEIHNYIDNVKEKLDDLNPS</sequence>
<keyword evidence="13" id="KW-1185">Reference proteome</keyword>
<dbReference type="InterPro" id="IPR001611">
    <property type="entry name" value="Leu-rich_rpt"/>
</dbReference>
<protein>
    <recommendedName>
        <fullName evidence="11">Dynein regulatory complex subunit 3</fullName>
    </recommendedName>
</protein>
<keyword evidence="5" id="KW-0282">Flagellum</keyword>
<evidence type="ECO:0000256" key="6">
    <source>
        <dbReference type="ARBA" id="ARBA00023054"/>
    </source>
</evidence>
<evidence type="ECO:0000256" key="5">
    <source>
        <dbReference type="ARBA" id="ARBA00022846"/>
    </source>
</evidence>
<evidence type="ECO:0000256" key="8">
    <source>
        <dbReference type="ARBA" id="ARBA00023212"/>
    </source>
</evidence>
<dbReference type="AlphaFoldDB" id="A0A9Q1CZI9"/>
<dbReference type="PROSITE" id="PS51450">
    <property type="entry name" value="LRR"/>
    <property type="match status" value="4"/>
</dbReference>
<evidence type="ECO:0000256" key="4">
    <source>
        <dbReference type="ARBA" id="ARBA00022737"/>
    </source>
</evidence>
<keyword evidence="6" id="KW-0175">Coiled coil</keyword>
<dbReference type="GO" id="GO:0005929">
    <property type="term" value="C:cilium"/>
    <property type="evidence" value="ECO:0007669"/>
    <property type="project" value="TreeGrafter"/>
</dbReference>
<dbReference type="InterPro" id="IPR032675">
    <property type="entry name" value="LRR_dom_sf"/>
</dbReference>
<dbReference type="PANTHER" id="PTHR45973">
    <property type="entry name" value="PROTEIN PHOSPHATASE 1 REGULATORY SUBUNIT SDS22-RELATED"/>
    <property type="match status" value="1"/>
</dbReference>
<name>A0A9Q1CZI9_CONCO</name>
<proteinExistence type="inferred from homology"/>
<dbReference type="EMBL" id="JAFJMO010000016">
    <property type="protein sequence ID" value="KAJ8253919.1"/>
    <property type="molecule type" value="Genomic_DNA"/>
</dbReference>
<dbReference type="SMART" id="SM00365">
    <property type="entry name" value="LRR_SD22"/>
    <property type="match status" value="4"/>
</dbReference>
<comment type="similarity">
    <text evidence="10">Belongs to the DRC3 family.</text>
</comment>
<dbReference type="OrthoDB" id="27917at2759"/>
<keyword evidence="8" id="KW-0206">Cytoskeleton</keyword>
<evidence type="ECO:0000256" key="3">
    <source>
        <dbReference type="ARBA" id="ARBA00022614"/>
    </source>
</evidence>
<evidence type="ECO:0000256" key="10">
    <source>
        <dbReference type="ARBA" id="ARBA00038378"/>
    </source>
</evidence>
<evidence type="ECO:0000256" key="7">
    <source>
        <dbReference type="ARBA" id="ARBA00023069"/>
    </source>
</evidence>
<dbReference type="SUPFAM" id="SSF52075">
    <property type="entry name" value="Outer arm dynein light chain 1"/>
    <property type="match status" value="1"/>
</dbReference>
<keyword evidence="4" id="KW-0677">Repeat</keyword>
<reference evidence="12" key="1">
    <citation type="journal article" date="2023" name="Science">
        <title>Genome structures resolve the early diversification of teleost fishes.</title>
        <authorList>
            <person name="Parey E."/>
            <person name="Louis A."/>
            <person name="Montfort J."/>
            <person name="Bouchez O."/>
            <person name="Roques C."/>
            <person name="Iampietro C."/>
            <person name="Lluch J."/>
            <person name="Castinel A."/>
            <person name="Donnadieu C."/>
            <person name="Desvignes T."/>
            <person name="Floi Bucao C."/>
            <person name="Jouanno E."/>
            <person name="Wen M."/>
            <person name="Mejri S."/>
            <person name="Dirks R."/>
            <person name="Jansen H."/>
            <person name="Henkel C."/>
            <person name="Chen W.J."/>
            <person name="Zahm M."/>
            <person name="Cabau C."/>
            <person name="Klopp C."/>
            <person name="Thompson A.W."/>
            <person name="Robinson-Rechavi M."/>
            <person name="Braasch I."/>
            <person name="Lecointre G."/>
            <person name="Bobe J."/>
            <person name="Postlethwait J.H."/>
            <person name="Berthelot C."/>
            <person name="Roest Crollius H."/>
            <person name="Guiguen Y."/>
        </authorList>
    </citation>
    <scope>NUCLEOTIDE SEQUENCE</scope>
    <source>
        <strain evidence="12">Concon-B</strain>
    </source>
</reference>
<comment type="caution">
    <text evidence="12">The sequence shown here is derived from an EMBL/GenBank/DDBJ whole genome shotgun (WGS) entry which is preliminary data.</text>
</comment>
<keyword evidence="3" id="KW-0433">Leucine-rich repeat</keyword>
<organism evidence="12 13">
    <name type="scientific">Conger conger</name>
    <name type="common">Conger eel</name>
    <name type="synonym">Muraena conger</name>
    <dbReference type="NCBI Taxonomy" id="82655"/>
    <lineage>
        <taxon>Eukaryota</taxon>
        <taxon>Metazoa</taxon>
        <taxon>Chordata</taxon>
        <taxon>Craniata</taxon>
        <taxon>Vertebrata</taxon>
        <taxon>Euteleostomi</taxon>
        <taxon>Actinopterygii</taxon>
        <taxon>Neopterygii</taxon>
        <taxon>Teleostei</taxon>
        <taxon>Anguilliformes</taxon>
        <taxon>Congridae</taxon>
        <taxon>Conger</taxon>
    </lineage>
</organism>